<dbReference type="Pfam" id="PF00063">
    <property type="entry name" value="Myosin_head"/>
    <property type="match status" value="1"/>
</dbReference>
<feature type="region of interest" description="Actin-binding" evidence="14">
    <location>
        <begin position="600"/>
        <end position="622"/>
    </location>
</feature>
<dbReference type="OMA" id="EYIRFAN"/>
<dbReference type="CDD" id="cd01378">
    <property type="entry name" value="MYSc_Myo1"/>
    <property type="match status" value="1"/>
</dbReference>
<feature type="region of interest" description="Disordered" evidence="15">
    <location>
        <begin position="948"/>
        <end position="1093"/>
    </location>
</feature>
<feature type="domain" description="TH1" evidence="18">
    <location>
        <begin position="761"/>
        <end position="953"/>
    </location>
</feature>
<dbReference type="Pfam" id="PF06017">
    <property type="entry name" value="Myosin_TH1"/>
    <property type="match status" value="1"/>
</dbReference>
<organism evidence="19 20">
    <name type="scientific">Cyprinus carpio carpio</name>
    <dbReference type="NCBI Taxonomy" id="630221"/>
    <lineage>
        <taxon>Eukaryota</taxon>
        <taxon>Metazoa</taxon>
        <taxon>Chordata</taxon>
        <taxon>Craniata</taxon>
        <taxon>Vertebrata</taxon>
        <taxon>Euteleostomi</taxon>
        <taxon>Actinopterygii</taxon>
        <taxon>Neopterygii</taxon>
        <taxon>Teleostei</taxon>
        <taxon>Ostariophysi</taxon>
        <taxon>Cypriniformes</taxon>
        <taxon>Cyprinidae</taxon>
        <taxon>Cyprininae</taxon>
        <taxon>Cyprinus</taxon>
    </lineage>
</organism>
<dbReference type="AlphaFoldDB" id="A0A8C1HJ19"/>
<dbReference type="FunFam" id="1.20.120.720:FF:000010">
    <property type="entry name" value="Unconventional myosin-Ie"/>
    <property type="match status" value="1"/>
</dbReference>
<dbReference type="FunFam" id="1.20.5.4820:FF:000004">
    <property type="entry name" value="Myosin IE"/>
    <property type="match status" value="1"/>
</dbReference>
<dbReference type="Gene3D" id="1.20.58.530">
    <property type="match status" value="1"/>
</dbReference>
<dbReference type="PROSITE" id="PS50096">
    <property type="entry name" value="IQ"/>
    <property type="match status" value="1"/>
</dbReference>
<dbReference type="GO" id="GO:0032835">
    <property type="term" value="P:glomerulus development"/>
    <property type="evidence" value="ECO:0007669"/>
    <property type="project" value="TreeGrafter"/>
</dbReference>
<dbReference type="Pfam" id="PF14604">
    <property type="entry name" value="SH3_9"/>
    <property type="match status" value="1"/>
</dbReference>
<evidence type="ECO:0000256" key="12">
    <source>
        <dbReference type="ARBA" id="ARBA00040640"/>
    </source>
</evidence>
<dbReference type="FunFam" id="1.10.10.820:FF:000001">
    <property type="entry name" value="Myosin heavy chain"/>
    <property type="match status" value="1"/>
</dbReference>
<keyword evidence="8 14" id="KW-0518">Myosin</keyword>
<evidence type="ECO:0000256" key="10">
    <source>
        <dbReference type="ARBA" id="ARBA00023203"/>
    </source>
</evidence>
<dbReference type="Ensembl" id="ENSCCRT00000058681.2">
    <property type="protein sequence ID" value="ENSCCRP00000054140.2"/>
    <property type="gene ID" value="ENSCCRG00000024799.2"/>
</dbReference>
<dbReference type="SUPFAM" id="SSF50044">
    <property type="entry name" value="SH3-domain"/>
    <property type="match status" value="1"/>
</dbReference>
<keyword evidence="7" id="KW-0040">ANK repeat</keyword>
<dbReference type="FunFam" id="1.20.58.530:FF:000007">
    <property type="entry name" value="Myosin IE"/>
    <property type="match status" value="1"/>
</dbReference>
<evidence type="ECO:0000256" key="15">
    <source>
        <dbReference type="SAM" id="MobiDB-lite"/>
    </source>
</evidence>
<evidence type="ECO:0000256" key="14">
    <source>
        <dbReference type="PROSITE-ProRule" id="PRU00782"/>
    </source>
</evidence>
<dbReference type="InterPro" id="IPR036961">
    <property type="entry name" value="Kinesin_motor_dom_sf"/>
</dbReference>
<keyword evidence="9 14" id="KW-0505">Motor protein</keyword>
<evidence type="ECO:0000259" key="17">
    <source>
        <dbReference type="PROSITE" id="PS51456"/>
    </source>
</evidence>
<reference evidence="19" key="2">
    <citation type="submission" date="2025-09" db="UniProtKB">
        <authorList>
            <consortium name="Ensembl"/>
        </authorList>
    </citation>
    <scope>IDENTIFICATION</scope>
</reference>
<dbReference type="GO" id="GO:0005524">
    <property type="term" value="F:ATP binding"/>
    <property type="evidence" value="ECO:0007669"/>
    <property type="project" value="UniProtKB-UniRule"/>
</dbReference>
<evidence type="ECO:0000256" key="2">
    <source>
        <dbReference type="ARBA" id="ARBA00022443"/>
    </source>
</evidence>
<evidence type="ECO:0000256" key="3">
    <source>
        <dbReference type="ARBA" id="ARBA00022553"/>
    </source>
</evidence>
<dbReference type="FunFam" id="2.30.30.40:FF:000072">
    <property type="entry name" value="Unconventional Myosin IB"/>
    <property type="match status" value="1"/>
</dbReference>
<dbReference type="InterPro" id="IPR036072">
    <property type="entry name" value="MYSc_Myo1"/>
</dbReference>
<dbReference type="Gene3D" id="2.30.30.40">
    <property type="entry name" value="SH3 Domains"/>
    <property type="match status" value="1"/>
</dbReference>
<dbReference type="Gene3D" id="1.20.120.720">
    <property type="entry name" value="Myosin VI head, motor domain, U50 subdomain"/>
    <property type="match status" value="1"/>
</dbReference>
<dbReference type="GO" id="GO:0051015">
    <property type="term" value="F:actin filament binding"/>
    <property type="evidence" value="ECO:0007669"/>
    <property type="project" value="TreeGrafter"/>
</dbReference>
<dbReference type="FunFam" id="3.40.850.10:FF:000101">
    <property type="entry name" value="Slow myosin heavy chain 2"/>
    <property type="match status" value="1"/>
</dbReference>
<evidence type="ECO:0000256" key="11">
    <source>
        <dbReference type="ARBA" id="ARBA00037432"/>
    </source>
</evidence>
<comment type="similarity">
    <text evidence="1 14">Belongs to the TRAFAC class myosin-kinesin ATPase superfamily. Myosin family.</text>
</comment>
<dbReference type="InterPro" id="IPR036028">
    <property type="entry name" value="SH3-like_dom_sf"/>
</dbReference>
<dbReference type="GO" id="GO:0016459">
    <property type="term" value="C:myosin complex"/>
    <property type="evidence" value="ECO:0007669"/>
    <property type="project" value="UniProtKB-KW"/>
</dbReference>
<dbReference type="Gene3D" id="3.40.850.10">
    <property type="entry name" value="Kinesin motor domain"/>
    <property type="match status" value="1"/>
</dbReference>
<name>A0A8C1HJ19_CYPCA</name>
<dbReference type="PANTHER" id="PTHR13140:SF341">
    <property type="entry name" value="UNCONVENTIONAL MYOSIN-IE"/>
    <property type="match status" value="1"/>
</dbReference>
<keyword evidence="20" id="KW-1185">Reference proteome</keyword>
<dbReference type="GO" id="GO:0005516">
    <property type="term" value="F:calmodulin binding"/>
    <property type="evidence" value="ECO:0007669"/>
    <property type="project" value="UniProtKB-KW"/>
</dbReference>
<dbReference type="InterPro" id="IPR001452">
    <property type="entry name" value="SH3_domain"/>
</dbReference>
<keyword evidence="10 14" id="KW-0009">Actin-binding</keyword>
<dbReference type="GO" id="GO:0005902">
    <property type="term" value="C:microvillus"/>
    <property type="evidence" value="ECO:0007669"/>
    <property type="project" value="TreeGrafter"/>
</dbReference>
<dbReference type="PROSITE" id="PS50002">
    <property type="entry name" value="SH3"/>
    <property type="match status" value="1"/>
</dbReference>
<evidence type="ECO:0000259" key="18">
    <source>
        <dbReference type="PROSITE" id="PS51757"/>
    </source>
</evidence>
<dbReference type="GO" id="GO:0006897">
    <property type="term" value="P:endocytosis"/>
    <property type="evidence" value="ECO:0007669"/>
    <property type="project" value="TreeGrafter"/>
</dbReference>
<protein>
    <recommendedName>
        <fullName evidence="12">Osteoclast-stimulating factor 1</fullName>
    </recommendedName>
</protein>
<dbReference type="PROSITE" id="PS51456">
    <property type="entry name" value="MYOSIN_MOTOR"/>
    <property type="match status" value="1"/>
</dbReference>
<dbReference type="GO" id="GO:0000146">
    <property type="term" value="F:microfilament motor activity"/>
    <property type="evidence" value="ECO:0007669"/>
    <property type="project" value="TreeGrafter"/>
</dbReference>
<dbReference type="SUPFAM" id="SSF52540">
    <property type="entry name" value="P-loop containing nucleoside triphosphate hydrolases"/>
    <property type="match status" value="1"/>
</dbReference>
<feature type="binding site" evidence="14">
    <location>
        <begin position="143"/>
        <end position="150"/>
    </location>
    <ligand>
        <name>ATP</name>
        <dbReference type="ChEBI" id="CHEBI:30616"/>
    </ligand>
</feature>
<keyword evidence="2 13" id="KW-0728">SH3 domain</keyword>
<sequence>MLIQFLPVSSVYTVYGCVYSLTSVSCLCLLSQGSRGHYRYHWQSHNVKQSGVDDMVLLSKINEDAIVENLKKRYMDDFIFTYIGPVLISVNPFKQMPYFGEREIEMYQGSAQYENPPHIYALADNMYRNMMIDRENQCVIISGESGAGKTVAAKYIMSYISKVSGGGPRVQHVKDIILQSNPLLEAFGNAKTVRNNNSSRFGKYFEIQFSSGGEPDGGKISNFLLEKSRVVMRNPGERSFHIFYQLIEGASGEQRSSLGITKLDYYSYLNQSGSYKVDDINDKHDFQETLHAMEVIGISGMDRSLVLQIVAGILHLGNVGFREAGNYAAVENDEFLAFPAFLLGIDQHRLKEKLTSRKMDGKWGGKSESIDVTLNVEQACFTRDALSKALHSRVFDYLVESINKAMVKDHQELNTGVLDIYGFEIFQKNGFEQFCINFVNEKLQQIFIELTLKAEQEEYVQEGIRWTPIEYFNNKIVCDLIESKLNPPGIMSILDDVCATMHAKGEGADQTMLQKLRMQINNHEHFNSWNQGFIIHHYAGKVSYDAEGFCERNRDVLFTDLIELMQSSEIPFIRALFPENLNAEKKGRPTTAGSKIKKQANDLVSTLMKCTPHYIRCIKPNETKKPKDWEESRVKHQVEYLGLKENIRVRRAGYAYRRFFRKFLNRYAILTKESWPTWRGDERQGVMHLLRSVNMDQDQYQLGHTKIFIKAPESLFLLEETRERKFDGYARAIQTAWRKYCGRKKYVQMREEASDLLLNRKERRRHSLNRNFVGDYLGMDDRPELRQFVGKREKIDFADKVNKLDRRFKSIKRDLILTPKSVYLIGREKVKQGPEKGMVKEVLKRKIDVEKIMAVSLSTMQDDFMILHEQEYDSLLECVFKTEFISLLARRYEERTQKKLPLKFSTTLEMKLKKEGWGPWNAGGSRQVQFIQGQGDVAVLRPSNKMLQVSIGPGLPKNSRPTKKGITQSRPSMSRTHHHTPTRVAPGPPVAHQNGGLKNANQRNSQHHSNQRPTSGNTAHPFLPTNVSQLKDRGSRQAPQQTNLDFLKVPDQGAAGRNQQPSDNGGMAHRQSTNRPTPGGGRPKPAPKPKPQVPQCKALYAYDAQDTDELSFNADDIIDIIKEDVSGWWTGKLRGKQGLFPNNYVTKI</sequence>
<evidence type="ECO:0000256" key="8">
    <source>
        <dbReference type="ARBA" id="ARBA00023123"/>
    </source>
</evidence>
<evidence type="ECO:0000259" key="16">
    <source>
        <dbReference type="PROSITE" id="PS50002"/>
    </source>
</evidence>
<keyword evidence="5 14" id="KW-0067">ATP-binding</keyword>
<dbReference type="PANTHER" id="PTHR13140">
    <property type="entry name" value="MYOSIN"/>
    <property type="match status" value="1"/>
</dbReference>
<dbReference type="Gene3D" id="1.20.5.4820">
    <property type="match status" value="1"/>
</dbReference>
<evidence type="ECO:0000256" key="1">
    <source>
        <dbReference type="ARBA" id="ARBA00008314"/>
    </source>
</evidence>
<dbReference type="GeneTree" id="ENSGT00940000157461"/>
<dbReference type="GO" id="GO:0007015">
    <property type="term" value="P:actin filament organization"/>
    <property type="evidence" value="ECO:0007669"/>
    <property type="project" value="TreeGrafter"/>
</dbReference>
<dbReference type="SMART" id="SM00242">
    <property type="entry name" value="MYSc"/>
    <property type="match status" value="1"/>
</dbReference>
<dbReference type="PROSITE" id="PS51757">
    <property type="entry name" value="TH1"/>
    <property type="match status" value="1"/>
</dbReference>
<proteinExistence type="inferred from homology"/>
<accession>A0A8C1HJ19</accession>
<comment type="function">
    <text evidence="11">Induces bone resorption, acting probably through a signaling cascade which results in the secretion of factor(s) enhancing osteoclast formation and activity.</text>
</comment>
<keyword evidence="6" id="KW-0112">Calmodulin-binding</keyword>
<keyword evidence="4 14" id="KW-0547">Nucleotide-binding</keyword>
<evidence type="ECO:0000256" key="13">
    <source>
        <dbReference type="PROSITE-ProRule" id="PRU00192"/>
    </source>
</evidence>
<dbReference type="GO" id="GO:0005737">
    <property type="term" value="C:cytoplasm"/>
    <property type="evidence" value="ECO:0007669"/>
    <property type="project" value="TreeGrafter"/>
</dbReference>
<dbReference type="GO" id="GO:0005886">
    <property type="term" value="C:plasma membrane"/>
    <property type="evidence" value="ECO:0007669"/>
    <property type="project" value="TreeGrafter"/>
</dbReference>
<dbReference type="InterPro" id="IPR027417">
    <property type="entry name" value="P-loop_NTPase"/>
</dbReference>
<dbReference type="PRINTS" id="PR00452">
    <property type="entry name" value="SH3DOMAIN"/>
</dbReference>
<feature type="compositionally biased region" description="Polar residues" evidence="15">
    <location>
        <begin position="965"/>
        <end position="974"/>
    </location>
</feature>
<evidence type="ECO:0000313" key="20">
    <source>
        <dbReference type="Proteomes" id="UP001108240"/>
    </source>
</evidence>
<dbReference type="PRINTS" id="PR00193">
    <property type="entry name" value="MYOSINHEAVY"/>
</dbReference>
<keyword evidence="3" id="KW-0597">Phosphoprotein</keyword>
<evidence type="ECO:0000256" key="5">
    <source>
        <dbReference type="ARBA" id="ARBA00022840"/>
    </source>
</evidence>
<feature type="domain" description="Myosin motor" evidence="17">
    <location>
        <begin position="50"/>
        <end position="723"/>
    </location>
</feature>
<dbReference type="SMART" id="SM00326">
    <property type="entry name" value="SH3"/>
    <property type="match status" value="1"/>
</dbReference>
<dbReference type="Proteomes" id="UP001108240">
    <property type="component" value="Unplaced"/>
</dbReference>
<evidence type="ECO:0000313" key="19">
    <source>
        <dbReference type="Ensembl" id="ENSCCRP00000054140.2"/>
    </source>
</evidence>
<reference evidence="19" key="1">
    <citation type="submission" date="2025-08" db="UniProtKB">
        <authorList>
            <consortium name="Ensembl"/>
        </authorList>
    </citation>
    <scope>IDENTIFICATION</scope>
</reference>
<dbReference type="InterPro" id="IPR001609">
    <property type="entry name" value="Myosin_head_motor_dom-like"/>
</dbReference>
<evidence type="ECO:0000256" key="6">
    <source>
        <dbReference type="ARBA" id="ARBA00022860"/>
    </source>
</evidence>
<evidence type="ECO:0000256" key="7">
    <source>
        <dbReference type="ARBA" id="ARBA00023043"/>
    </source>
</evidence>
<evidence type="ECO:0000256" key="4">
    <source>
        <dbReference type="ARBA" id="ARBA00022741"/>
    </source>
</evidence>
<dbReference type="Gene3D" id="1.10.10.820">
    <property type="match status" value="1"/>
</dbReference>
<feature type="domain" description="SH3" evidence="16">
    <location>
        <begin position="1091"/>
        <end position="1148"/>
    </location>
</feature>
<evidence type="ECO:0000256" key="9">
    <source>
        <dbReference type="ARBA" id="ARBA00023175"/>
    </source>
</evidence>
<dbReference type="InterPro" id="IPR010926">
    <property type="entry name" value="Myosin_TH1"/>
</dbReference>